<dbReference type="SUPFAM" id="SSF51905">
    <property type="entry name" value="FAD/NAD(P)-binding domain"/>
    <property type="match status" value="1"/>
</dbReference>
<evidence type="ECO:0000313" key="4">
    <source>
        <dbReference type="EMBL" id="MEM4987250.1"/>
    </source>
</evidence>
<accession>A0ABU9PTC0</accession>
<name>A0ABU9PTC0_9BURK</name>
<evidence type="ECO:0000313" key="5">
    <source>
        <dbReference type="Proteomes" id="UP001495910"/>
    </source>
</evidence>
<dbReference type="PRINTS" id="PR00420">
    <property type="entry name" value="RNGMNOXGNASE"/>
</dbReference>
<evidence type="ECO:0000256" key="2">
    <source>
        <dbReference type="ARBA" id="ARBA00023033"/>
    </source>
</evidence>
<dbReference type="InterPro" id="IPR002938">
    <property type="entry name" value="FAD-bd"/>
</dbReference>
<reference evidence="4 5" key="1">
    <citation type="submission" date="2024-02" db="EMBL/GenBank/DDBJ databases">
        <title>Draft genome sequence of Collimonas sp. strain H4R21, an effective mineral-weathering bacterial strain isolated from the beech rhizosphere.</title>
        <authorList>
            <person name="Morin E."/>
            <person name="Uroz S."/>
            <person name="Leveau J.H.J."/>
            <person name="Kumar R."/>
            <person name="Rey M.W."/>
            <person name="Pham J."/>
        </authorList>
    </citation>
    <scope>NUCLEOTIDE SEQUENCE [LARGE SCALE GENOMIC DNA]</scope>
    <source>
        <strain evidence="4 5">H4R21</strain>
    </source>
</reference>
<sequence length="405" mass="44013">MLRIAIVGGGTAGAASALFLARAGHQVTLFERVAQPTAVGAGILLQPTGMHVLAALGLLDTILEHGARNDRLFGTTAGGRTVLDVHYRHHDPQSFGLGLHRGALFSVLWQAVQIAGIAVRSATDITRIQQSGGKTLLFSRDPAPGSVEAAAGEFDCAVIADGTRSQLRAALAIPQKVTPYPWGALWALVPDDGLTQGGLRQWFRHAHQMLGLMPTGFAYKQMERPILSLFWSLRADRLQHWQEQGLEAWKKSVLELAPVATVLQHIQSPEQLTFARYADVQMRHWHDARVVCIGDCAHATSPQLGQGANLALVDAMTLAACFAEAPVVEQALALYSQRRRTHLRYYQGASKLLTPFFQSDSRIASTLRDIALGPLCGMPIARQQMAMTLSGSKTGWLFGKLRQPK</sequence>
<feature type="domain" description="FAD-binding" evidence="3">
    <location>
        <begin position="3"/>
        <end position="342"/>
    </location>
</feature>
<comment type="caution">
    <text evidence="4">The sequence shown here is derived from an EMBL/GenBank/DDBJ whole genome shotgun (WGS) entry which is preliminary data.</text>
</comment>
<organism evidence="4 5">
    <name type="scientific">Collimonas rhizosphaerae</name>
    <dbReference type="NCBI Taxonomy" id="3126357"/>
    <lineage>
        <taxon>Bacteria</taxon>
        <taxon>Pseudomonadati</taxon>
        <taxon>Pseudomonadota</taxon>
        <taxon>Betaproteobacteria</taxon>
        <taxon>Burkholderiales</taxon>
        <taxon>Oxalobacteraceae</taxon>
        <taxon>Collimonas</taxon>
    </lineage>
</organism>
<proteinExistence type="predicted"/>
<protein>
    <submittedName>
        <fullName evidence="4">NAD(P)/FAD-dependent oxidoreductase</fullName>
    </submittedName>
</protein>
<evidence type="ECO:0000259" key="3">
    <source>
        <dbReference type="Pfam" id="PF01494"/>
    </source>
</evidence>
<dbReference type="Proteomes" id="UP001495910">
    <property type="component" value="Unassembled WGS sequence"/>
</dbReference>
<dbReference type="PANTHER" id="PTHR13789">
    <property type="entry name" value="MONOOXYGENASE"/>
    <property type="match status" value="1"/>
</dbReference>
<dbReference type="Gene3D" id="3.30.9.10">
    <property type="entry name" value="D-Amino Acid Oxidase, subunit A, domain 2"/>
    <property type="match status" value="1"/>
</dbReference>
<dbReference type="RefSeq" id="WP_342828865.1">
    <property type="nucleotide sequence ID" value="NZ_JBANDC010000004.1"/>
</dbReference>
<keyword evidence="5" id="KW-1185">Reference proteome</keyword>
<keyword evidence="2" id="KW-0503">Monooxygenase</keyword>
<dbReference type="Pfam" id="PF01494">
    <property type="entry name" value="FAD_binding_3"/>
    <property type="match status" value="1"/>
</dbReference>
<dbReference type="InterPro" id="IPR036188">
    <property type="entry name" value="FAD/NAD-bd_sf"/>
</dbReference>
<keyword evidence="1" id="KW-0560">Oxidoreductase</keyword>
<dbReference type="EMBL" id="JBANDC010000004">
    <property type="protein sequence ID" value="MEM4987250.1"/>
    <property type="molecule type" value="Genomic_DNA"/>
</dbReference>
<dbReference type="PANTHER" id="PTHR13789:SF309">
    <property type="entry name" value="PUTATIVE (AFU_ORTHOLOGUE AFUA_6G14510)-RELATED"/>
    <property type="match status" value="1"/>
</dbReference>
<dbReference type="InterPro" id="IPR050493">
    <property type="entry name" value="FAD-dep_Monooxygenase_BioMet"/>
</dbReference>
<evidence type="ECO:0000256" key="1">
    <source>
        <dbReference type="ARBA" id="ARBA00023002"/>
    </source>
</evidence>
<dbReference type="Gene3D" id="3.50.50.60">
    <property type="entry name" value="FAD/NAD(P)-binding domain"/>
    <property type="match status" value="1"/>
</dbReference>
<gene>
    <name evidence="4" type="ORF">V8G57_07585</name>
</gene>